<evidence type="ECO:0008006" key="4">
    <source>
        <dbReference type="Google" id="ProtNLM"/>
    </source>
</evidence>
<proteinExistence type="predicted"/>
<keyword evidence="1" id="KW-0812">Transmembrane</keyword>
<evidence type="ECO:0000256" key="1">
    <source>
        <dbReference type="SAM" id="Phobius"/>
    </source>
</evidence>
<evidence type="ECO:0000313" key="2">
    <source>
        <dbReference type="EMBL" id="VUX19554.1"/>
    </source>
</evidence>
<feature type="transmembrane region" description="Helical" evidence="1">
    <location>
        <begin position="25"/>
        <end position="48"/>
    </location>
</feature>
<keyword evidence="1" id="KW-1133">Transmembrane helix</keyword>
<reference evidence="2 3" key="1">
    <citation type="submission" date="2019-07" db="EMBL/GenBank/DDBJ databases">
        <authorList>
            <person name="Hibberd C M."/>
            <person name="Gehrig L. J."/>
            <person name="Chang H.-W."/>
            <person name="Venkatesh S."/>
        </authorList>
    </citation>
    <scope>NUCLEOTIDE SEQUENCE [LARGE SCALE GENOMIC DNA]</scope>
    <source>
        <strain evidence="2">Dorea_longicatena_SSTS_Bg7063</strain>
    </source>
</reference>
<keyword evidence="1" id="KW-0472">Membrane</keyword>
<dbReference type="Proteomes" id="UP000398619">
    <property type="component" value="Unassembled WGS sequence"/>
</dbReference>
<dbReference type="AlphaFoldDB" id="A0A564UJ03"/>
<gene>
    <name evidence="2" type="ORF">DLSSTS7063_02634</name>
</gene>
<dbReference type="EMBL" id="CABHNM010000062">
    <property type="protein sequence ID" value="VUX19554.1"/>
    <property type="molecule type" value="Genomic_DNA"/>
</dbReference>
<evidence type="ECO:0000313" key="3">
    <source>
        <dbReference type="Proteomes" id="UP000398619"/>
    </source>
</evidence>
<sequence>MCLYKWERNRLREKNLLLQISKTKIINVSAAIINIFVLLICSFFVLSIKMECDFPEQKGKYIFYSQGGMTHRNIRKSIMKESFWTGGIPIIFGVVISTIFMGTEVYLKKLSLEWIKQYAVKLMGTITGIIFLFLFISICFGIRNIIRIEREE</sequence>
<name>A0A564UJ03_9FIRM</name>
<feature type="transmembrane region" description="Helical" evidence="1">
    <location>
        <begin position="122"/>
        <end position="142"/>
    </location>
</feature>
<feature type="transmembrane region" description="Helical" evidence="1">
    <location>
        <begin position="82"/>
        <end position="102"/>
    </location>
</feature>
<accession>A0A564UJ03</accession>
<organism evidence="2 3">
    <name type="scientific">Dorea longicatena</name>
    <dbReference type="NCBI Taxonomy" id="88431"/>
    <lineage>
        <taxon>Bacteria</taxon>
        <taxon>Bacillati</taxon>
        <taxon>Bacillota</taxon>
        <taxon>Clostridia</taxon>
        <taxon>Lachnospirales</taxon>
        <taxon>Lachnospiraceae</taxon>
        <taxon>Dorea</taxon>
    </lineage>
</organism>
<protein>
    <recommendedName>
        <fullName evidence="4">FtsX-like permease family</fullName>
    </recommendedName>
</protein>